<dbReference type="PIRSF" id="PIRSF006603">
    <property type="entry name" value="DinF"/>
    <property type="match status" value="1"/>
</dbReference>
<dbReference type="PANTHER" id="PTHR43549">
    <property type="entry name" value="MULTIDRUG RESISTANCE PROTEIN YPNP-RELATED"/>
    <property type="match status" value="1"/>
</dbReference>
<evidence type="ECO:0000256" key="4">
    <source>
        <dbReference type="ARBA" id="ARBA00022692"/>
    </source>
</evidence>
<dbReference type="InterPro" id="IPR048279">
    <property type="entry name" value="MdtK-like"/>
</dbReference>
<feature type="transmembrane region" description="Helical" evidence="7">
    <location>
        <begin position="205"/>
        <end position="226"/>
    </location>
</feature>
<evidence type="ECO:0008006" key="10">
    <source>
        <dbReference type="Google" id="ProtNLM"/>
    </source>
</evidence>
<dbReference type="AlphaFoldDB" id="W6RWL0"/>
<evidence type="ECO:0000256" key="7">
    <source>
        <dbReference type="SAM" id="Phobius"/>
    </source>
</evidence>
<evidence type="ECO:0000313" key="8">
    <source>
        <dbReference type="EMBL" id="CDM68019.1"/>
    </source>
</evidence>
<dbReference type="HOGENOM" id="CLU_012893_0_1_9"/>
<dbReference type="NCBIfam" id="TIGR00797">
    <property type="entry name" value="matE"/>
    <property type="match status" value="1"/>
</dbReference>
<dbReference type="RefSeq" id="WP_044036793.1">
    <property type="nucleotide sequence ID" value="NZ_HG917868.1"/>
</dbReference>
<evidence type="ECO:0000256" key="5">
    <source>
        <dbReference type="ARBA" id="ARBA00022989"/>
    </source>
</evidence>
<feature type="transmembrane region" description="Helical" evidence="7">
    <location>
        <begin position="367"/>
        <end position="387"/>
    </location>
</feature>
<feature type="transmembrane region" description="Helical" evidence="7">
    <location>
        <begin position="427"/>
        <end position="448"/>
    </location>
</feature>
<organism evidence="8 9">
    <name type="scientific">Clostridium bornimense</name>
    <dbReference type="NCBI Taxonomy" id="1216932"/>
    <lineage>
        <taxon>Bacteria</taxon>
        <taxon>Bacillati</taxon>
        <taxon>Bacillota</taxon>
        <taxon>Clostridia</taxon>
        <taxon>Eubacteriales</taxon>
        <taxon>Clostridiaceae</taxon>
        <taxon>Clostridium</taxon>
    </lineage>
</organism>
<feature type="transmembrane region" description="Helical" evidence="7">
    <location>
        <begin position="170"/>
        <end position="193"/>
    </location>
</feature>
<keyword evidence="2" id="KW-0813">Transport</keyword>
<keyword evidence="4 7" id="KW-0812">Transmembrane</keyword>
<accession>W6RWL0</accession>
<reference evidence="8 9" key="1">
    <citation type="submission" date="2013-11" db="EMBL/GenBank/DDBJ databases">
        <title>Complete genome sequence of Clostridum sp. M2/40.</title>
        <authorList>
            <person name="Wibberg D."/>
            <person name="Puehler A."/>
            <person name="Schlueter A."/>
        </authorList>
    </citation>
    <scope>NUCLEOTIDE SEQUENCE [LARGE SCALE GENOMIC DNA]</scope>
    <source>
        <strain evidence="9">M2/40</strain>
    </source>
</reference>
<dbReference type="KEGG" id="clt:CM240_0855"/>
<evidence type="ECO:0000256" key="2">
    <source>
        <dbReference type="ARBA" id="ARBA00022448"/>
    </source>
</evidence>
<dbReference type="STRING" id="1216932.CM240_0855"/>
<comment type="subcellular location">
    <subcellularLocation>
        <location evidence="1">Cell membrane</location>
        <topology evidence="1">Multi-pass membrane protein</topology>
    </subcellularLocation>
</comment>
<gene>
    <name evidence="8" type="ORF">CM240_0855</name>
</gene>
<dbReference type="GO" id="GO:0015297">
    <property type="term" value="F:antiporter activity"/>
    <property type="evidence" value="ECO:0007669"/>
    <property type="project" value="InterPro"/>
</dbReference>
<keyword evidence="3" id="KW-1003">Cell membrane</keyword>
<dbReference type="EMBL" id="HG917868">
    <property type="protein sequence ID" value="CDM68019.1"/>
    <property type="molecule type" value="Genomic_DNA"/>
</dbReference>
<evidence type="ECO:0000256" key="1">
    <source>
        <dbReference type="ARBA" id="ARBA00004651"/>
    </source>
</evidence>
<feature type="transmembrane region" description="Helical" evidence="7">
    <location>
        <begin position="103"/>
        <end position="121"/>
    </location>
</feature>
<dbReference type="InterPro" id="IPR052031">
    <property type="entry name" value="Membrane_Transporter-Flippase"/>
</dbReference>
<dbReference type="PATRIC" id="fig|1216932.3.peg.842"/>
<feature type="transmembrane region" description="Helical" evidence="7">
    <location>
        <begin position="292"/>
        <end position="314"/>
    </location>
</feature>
<dbReference type="OrthoDB" id="9811110at2"/>
<protein>
    <recommendedName>
        <fullName evidence="10">MATE efflux family protein</fullName>
    </recommendedName>
</protein>
<proteinExistence type="predicted"/>
<dbReference type="InterPro" id="IPR002528">
    <property type="entry name" value="MATE_fam"/>
</dbReference>
<feature type="transmembrane region" description="Helical" evidence="7">
    <location>
        <begin position="20"/>
        <end position="39"/>
    </location>
</feature>
<sequence>MEEKQTRNKIGIMPINKLMLSMGIPMILSMMLQAAYNIVDSAFVSNMDVNGEAAINALTLAFPIQMVIVAIGIGTGVGANALLAKSLGQNNREKASKVAGNAIFLAVVIYIVFLLFGFLGVKAYISTQTSNVLISEMAVEYLRICCVASFGIVFFSIFEKLLQSTGKSIFSTIAQIAGAITNIILDPILIYGLLGIPKFGVKGAAYATVIGQVVSLVVALTFHIKYNKEIKNGLHYMKPSTGIIKEIYAIGLPAIIAQVLTSVMTYGLNIIFGTISENTVTAYGLYYKIQQFVLFAAFGLRDAITPIISFNYGMQSRTRVKDGIKYGMMYTFIIMIVGTLVLEIFAIPFSKVFGLSGETQSLCIDAIRIISVSFVFAGANIAFQGIFQALDSGVPSLVISVLRQIIFVLPVAWGFSIVARQCSDYTWLIWTTIPLAEVLSLIFAVFFMKNINKKKVSML</sequence>
<keyword evidence="9" id="KW-1185">Reference proteome</keyword>
<keyword evidence="6 7" id="KW-0472">Membrane</keyword>
<feature type="transmembrane region" description="Helical" evidence="7">
    <location>
        <begin position="326"/>
        <end position="347"/>
    </location>
</feature>
<dbReference type="GO" id="GO:0005886">
    <property type="term" value="C:plasma membrane"/>
    <property type="evidence" value="ECO:0007669"/>
    <property type="project" value="UniProtKB-SubCell"/>
</dbReference>
<dbReference type="Pfam" id="PF01554">
    <property type="entry name" value="MatE"/>
    <property type="match status" value="2"/>
</dbReference>
<feature type="transmembrane region" description="Helical" evidence="7">
    <location>
        <begin position="394"/>
        <end position="415"/>
    </location>
</feature>
<evidence type="ECO:0000313" key="9">
    <source>
        <dbReference type="Proteomes" id="UP000019426"/>
    </source>
</evidence>
<name>W6RWL0_9CLOT</name>
<feature type="transmembrane region" description="Helical" evidence="7">
    <location>
        <begin position="247"/>
        <end position="272"/>
    </location>
</feature>
<dbReference type="Proteomes" id="UP000019426">
    <property type="component" value="Chromosome M2/40_rep1"/>
</dbReference>
<feature type="transmembrane region" description="Helical" evidence="7">
    <location>
        <begin position="141"/>
        <end position="158"/>
    </location>
</feature>
<keyword evidence="5 7" id="KW-1133">Transmembrane helix</keyword>
<dbReference type="eggNOG" id="COG0534">
    <property type="taxonomic scope" value="Bacteria"/>
</dbReference>
<evidence type="ECO:0000256" key="6">
    <source>
        <dbReference type="ARBA" id="ARBA00023136"/>
    </source>
</evidence>
<feature type="transmembrane region" description="Helical" evidence="7">
    <location>
        <begin position="59"/>
        <end position="83"/>
    </location>
</feature>
<dbReference type="PANTHER" id="PTHR43549:SF2">
    <property type="entry name" value="MULTIDRUG RESISTANCE PROTEIN NORM-RELATED"/>
    <property type="match status" value="1"/>
</dbReference>
<dbReference type="GO" id="GO:0042910">
    <property type="term" value="F:xenobiotic transmembrane transporter activity"/>
    <property type="evidence" value="ECO:0007669"/>
    <property type="project" value="InterPro"/>
</dbReference>
<evidence type="ECO:0000256" key="3">
    <source>
        <dbReference type="ARBA" id="ARBA00022475"/>
    </source>
</evidence>